<dbReference type="PANTHER" id="PTHR44591">
    <property type="entry name" value="STRESS RESPONSE REGULATOR PROTEIN 1"/>
    <property type="match status" value="1"/>
</dbReference>
<evidence type="ECO:0000256" key="2">
    <source>
        <dbReference type="PROSITE-ProRule" id="PRU00169"/>
    </source>
</evidence>
<sequence>MKKAKTIYYLDDDFDDLGFFKEIAEELGHNVKVFSDGRKMLLVLEIQAEKPDVIFLDIHMPVLNGEEILEIIKKSDDLKDIPVVMVSGAYPKKLLQYCSDLGVSCLVKRHNFQEFKQNIAEVLKQIEVIKA</sequence>
<evidence type="ECO:0000313" key="5">
    <source>
        <dbReference type="Proteomes" id="UP000296862"/>
    </source>
</evidence>
<keyword evidence="1 2" id="KW-0597">Phosphoprotein</keyword>
<evidence type="ECO:0000259" key="3">
    <source>
        <dbReference type="PROSITE" id="PS50110"/>
    </source>
</evidence>
<dbReference type="Pfam" id="PF00072">
    <property type="entry name" value="Response_reg"/>
    <property type="match status" value="1"/>
</dbReference>
<dbReference type="KEGG" id="fsn:GS03_02512"/>
<protein>
    <submittedName>
        <fullName evidence="4">Response regulator rcp1</fullName>
    </submittedName>
</protein>
<evidence type="ECO:0000256" key="1">
    <source>
        <dbReference type="ARBA" id="ARBA00022553"/>
    </source>
</evidence>
<dbReference type="AlphaFoldDB" id="A0A4P7PWX8"/>
<organism evidence="4 5">
    <name type="scientific">Flavobacterium sangjuense</name>
    <dbReference type="NCBI Taxonomy" id="2518177"/>
    <lineage>
        <taxon>Bacteria</taxon>
        <taxon>Pseudomonadati</taxon>
        <taxon>Bacteroidota</taxon>
        <taxon>Flavobacteriia</taxon>
        <taxon>Flavobacteriales</taxon>
        <taxon>Flavobacteriaceae</taxon>
        <taxon>Flavobacterium</taxon>
    </lineage>
</organism>
<dbReference type="GO" id="GO:0000160">
    <property type="term" value="P:phosphorelay signal transduction system"/>
    <property type="evidence" value="ECO:0007669"/>
    <property type="project" value="InterPro"/>
</dbReference>
<reference evidence="4 5" key="1">
    <citation type="submission" date="2019-04" db="EMBL/GenBank/DDBJ databases">
        <title>Flavobacterium sp. GS03.</title>
        <authorList>
            <person name="Kim H."/>
        </authorList>
    </citation>
    <scope>NUCLEOTIDE SEQUENCE [LARGE SCALE GENOMIC DNA]</scope>
    <source>
        <strain evidence="4 5">GS03</strain>
    </source>
</reference>
<dbReference type="OrthoDB" id="7631574at2"/>
<evidence type="ECO:0000313" key="4">
    <source>
        <dbReference type="EMBL" id="QBZ99000.1"/>
    </source>
</evidence>
<dbReference type="InterPro" id="IPR011006">
    <property type="entry name" value="CheY-like_superfamily"/>
</dbReference>
<dbReference type="SUPFAM" id="SSF52172">
    <property type="entry name" value="CheY-like"/>
    <property type="match status" value="1"/>
</dbReference>
<gene>
    <name evidence="4" type="primary">rcp1_5</name>
    <name evidence="4" type="ORF">GS03_02512</name>
</gene>
<keyword evidence="5" id="KW-1185">Reference proteome</keyword>
<dbReference type="Proteomes" id="UP000296862">
    <property type="component" value="Chromosome"/>
</dbReference>
<dbReference type="EMBL" id="CP038810">
    <property type="protein sequence ID" value="QBZ99000.1"/>
    <property type="molecule type" value="Genomic_DNA"/>
</dbReference>
<feature type="modified residue" description="4-aspartylphosphate" evidence="2">
    <location>
        <position position="57"/>
    </location>
</feature>
<dbReference type="RefSeq" id="WP_136152872.1">
    <property type="nucleotide sequence ID" value="NZ_CP038810.1"/>
</dbReference>
<dbReference type="InterPro" id="IPR050595">
    <property type="entry name" value="Bact_response_regulator"/>
</dbReference>
<dbReference type="InterPro" id="IPR001789">
    <property type="entry name" value="Sig_transdc_resp-reg_receiver"/>
</dbReference>
<dbReference type="PROSITE" id="PS50110">
    <property type="entry name" value="RESPONSE_REGULATORY"/>
    <property type="match status" value="1"/>
</dbReference>
<dbReference type="PANTHER" id="PTHR44591:SF3">
    <property type="entry name" value="RESPONSE REGULATORY DOMAIN-CONTAINING PROTEIN"/>
    <property type="match status" value="1"/>
</dbReference>
<name>A0A4P7PWX8_9FLAO</name>
<proteinExistence type="predicted"/>
<dbReference type="SMART" id="SM00448">
    <property type="entry name" value="REC"/>
    <property type="match status" value="1"/>
</dbReference>
<accession>A0A4P7PWX8</accession>
<dbReference type="Gene3D" id="3.40.50.2300">
    <property type="match status" value="1"/>
</dbReference>
<feature type="domain" description="Response regulatory" evidence="3">
    <location>
        <begin position="6"/>
        <end position="123"/>
    </location>
</feature>